<dbReference type="EMBL" id="FOAP01000003">
    <property type="protein sequence ID" value="SEL03790.1"/>
    <property type="molecule type" value="Genomic_DNA"/>
</dbReference>
<dbReference type="AlphaFoldDB" id="A0A1H7LXR6"/>
<evidence type="ECO:0000256" key="1">
    <source>
        <dbReference type="SAM" id="Phobius"/>
    </source>
</evidence>
<proteinExistence type="predicted"/>
<gene>
    <name evidence="2" type="ORF">SAMN05444354_103372</name>
</gene>
<dbReference type="Proteomes" id="UP000182719">
    <property type="component" value="Unassembled WGS sequence"/>
</dbReference>
<keyword evidence="3" id="KW-1185">Reference proteome</keyword>
<keyword evidence="1" id="KW-0812">Transmembrane</keyword>
<reference evidence="3" key="1">
    <citation type="submission" date="2016-10" db="EMBL/GenBank/DDBJ databases">
        <authorList>
            <person name="Varghese N."/>
            <person name="Submissions S."/>
        </authorList>
    </citation>
    <scope>NUCLEOTIDE SEQUENCE [LARGE SCALE GENOMIC DNA]</scope>
    <source>
        <strain evidence="3">DSM 17044</strain>
    </source>
</reference>
<evidence type="ECO:0000313" key="3">
    <source>
        <dbReference type="Proteomes" id="UP000182719"/>
    </source>
</evidence>
<organism evidence="2 3">
    <name type="scientific">Stigmatella aurantiaca</name>
    <dbReference type="NCBI Taxonomy" id="41"/>
    <lineage>
        <taxon>Bacteria</taxon>
        <taxon>Pseudomonadati</taxon>
        <taxon>Myxococcota</taxon>
        <taxon>Myxococcia</taxon>
        <taxon>Myxococcales</taxon>
        <taxon>Cystobacterineae</taxon>
        <taxon>Archangiaceae</taxon>
        <taxon>Stigmatella</taxon>
    </lineage>
</organism>
<accession>A0A1H7LXR6</accession>
<feature type="transmembrane region" description="Helical" evidence="1">
    <location>
        <begin position="12"/>
        <end position="32"/>
    </location>
</feature>
<name>A0A1H7LXR6_STIAU</name>
<keyword evidence="1" id="KW-1133">Transmembrane helix</keyword>
<evidence type="ECO:0000313" key="2">
    <source>
        <dbReference type="EMBL" id="SEL03790.1"/>
    </source>
</evidence>
<sequence>MRWTLRQQRGAASVEAAISMIIIIPIFMYALFLDDLLRYAADVTEAVTSTPWDFTGQDYMKGEEKSSGVQGMARLMFCDHESSGDSYNQGQDCDATDHHDERAFVGHVCWLNDEGKAEQVTCKQVDTSVGNLGVGVYDQYRQQFGPQGGLYSCYAKAVVENYLLPKSFLQEFSNVDLSKENWKGKGDIHGNAKAGTDDTAYFLAQQDFAIVTDTLALNDKTASVKVSPDQKSGEMYDRVAKVYTGNQGFRLAQVEYQTFRRQLDAANILLPGVGDDALTPNVALPEAGEYTQKIENDQGGSNDFFATPWRDGAGDRHQKTANARGNYYMGCQNPESC</sequence>
<protein>
    <submittedName>
        <fullName evidence="2">Uncharacterized protein</fullName>
    </submittedName>
</protein>
<keyword evidence="1" id="KW-0472">Membrane</keyword>
<dbReference type="OrthoDB" id="5380210at2"/>